<name>A0ABV5TT44_9ACTN</name>
<gene>
    <name evidence="1" type="ORF">ACFFRH_37870</name>
</gene>
<organism evidence="1 2">
    <name type="scientific">Streptosporangium vulgare</name>
    <dbReference type="NCBI Taxonomy" id="46190"/>
    <lineage>
        <taxon>Bacteria</taxon>
        <taxon>Bacillati</taxon>
        <taxon>Actinomycetota</taxon>
        <taxon>Actinomycetes</taxon>
        <taxon>Streptosporangiales</taxon>
        <taxon>Streptosporangiaceae</taxon>
        <taxon>Streptosporangium</taxon>
    </lineage>
</organism>
<dbReference type="RefSeq" id="WP_344747727.1">
    <property type="nucleotide sequence ID" value="NZ_BAAAWW010000136.1"/>
</dbReference>
<evidence type="ECO:0000313" key="2">
    <source>
        <dbReference type="Proteomes" id="UP001589610"/>
    </source>
</evidence>
<dbReference type="EMBL" id="JBHMBS010000031">
    <property type="protein sequence ID" value="MFB9681280.1"/>
    <property type="molecule type" value="Genomic_DNA"/>
</dbReference>
<proteinExistence type="predicted"/>
<evidence type="ECO:0008006" key="3">
    <source>
        <dbReference type="Google" id="ProtNLM"/>
    </source>
</evidence>
<evidence type="ECO:0000313" key="1">
    <source>
        <dbReference type="EMBL" id="MFB9681280.1"/>
    </source>
</evidence>
<accession>A0ABV5TT44</accession>
<reference evidence="1 2" key="1">
    <citation type="submission" date="2024-09" db="EMBL/GenBank/DDBJ databases">
        <authorList>
            <person name="Sun Q."/>
            <person name="Mori K."/>
        </authorList>
    </citation>
    <scope>NUCLEOTIDE SEQUENCE [LARGE SCALE GENOMIC DNA]</scope>
    <source>
        <strain evidence="1 2">JCM 3028</strain>
    </source>
</reference>
<keyword evidence="2" id="KW-1185">Reference proteome</keyword>
<protein>
    <recommendedName>
        <fullName evidence="3">Transcriptional regulator</fullName>
    </recommendedName>
</protein>
<comment type="caution">
    <text evidence="1">The sequence shown here is derived from an EMBL/GenBank/DDBJ whole genome shotgun (WGS) entry which is preliminary data.</text>
</comment>
<sequence length="259" mass="29402">MTRAATRRAYMKHRALMRERGLWNPRTDAEPVRAHVVQLREAGLSLAVIAELADVTIRSVVYLMYGEPSAGKAPSSTVPTEKARKLLAVKPTLDRMRDTVAVDASGTKRRIQALAALGWSARALALRCGRSQNEFTRILNQDRRVLASTARLVRDLYDELWDQPAPTSSLGERISASRALTMAARNGWPRPQEWDDDLIDLTDAELKAELRRQAEAMSDAELHRCRRARQEQGDLSPLVVEAVREYRRRRARKRRQVKV</sequence>
<dbReference type="Proteomes" id="UP001589610">
    <property type="component" value="Unassembled WGS sequence"/>
</dbReference>